<dbReference type="PIRSF" id="PIRSF038471">
    <property type="entry name" value="MreC"/>
    <property type="match status" value="1"/>
</dbReference>
<dbReference type="RefSeq" id="WP_017261210.1">
    <property type="nucleotide sequence ID" value="NZ_WEZQ01000019.1"/>
</dbReference>
<proteinExistence type="inferred from homology"/>
<protein>
    <recommendedName>
        <fullName evidence="2 5">Cell shape-determining protein MreC</fullName>
    </recommendedName>
    <alternativeName>
        <fullName evidence="4 5">Cell shape protein MreC</fullName>
    </alternativeName>
</protein>
<dbReference type="InterPro" id="IPR042175">
    <property type="entry name" value="Cell/Rod_MreC_2"/>
</dbReference>
<dbReference type="OrthoDB" id="9792313at2"/>
<dbReference type="AlphaFoldDB" id="A0A6N9I4S4"/>
<dbReference type="Gene3D" id="2.40.10.350">
    <property type="entry name" value="Rod shape-determining protein MreC, domain 2"/>
    <property type="match status" value="1"/>
</dbReference>
<evidence type="ECO:0000313" key="8">
    <source>
        <dbReference type="EMBL" id="MYV17970.1"/>
    </source>
</evidence>
<dbReference type="EMBL" id="WEZQ01000019">
    <property type="protein sequence ID" value="MYV17970.1"/>
    <property type="molecule type" value="Genomic_DNA"/>
</dbReference>
<evidence type="ECO:0000256" key="3">
    <source>
        <dbReference type="ARBA" id="ARBA00022960"/>
    </source>
</evidence>
<dbReference type="Pfam" id="PF04085">
    <property type="entry name" value="MreC"/>
    <property type="match status" value="1"/>
</dbReference>
<sequence>MHRFFSNRRLVIIAVGIITCLGLLTLSVTVRNRRNTPPIIQQFGNDVAGFADRVVSVPVGGVGAGVNSISQLLSTYDENQKLKQQVDQMAQDKVRLQTTENENKELRSEAKLNNSLIDYQPITAGVIARTPSAWQNQLVIGKGKTSGIKKNMPVLAGKGLIGRVIEVNQTNSKVELISDDTDTANRFAIQVTNAGGETVNGIVTGYDKDKNLLEMGQITTKVAIKKGDKVTTSGLGGITPKGLFVGTIVSTSSDDYGLANKVYIKPAGNLGTVNVVTVAAKQ</sequence>
<dbReference type="GO" id="GO:0005886">
    <property type="term" value="C:plasma membrane"/>
    <property type="evidence" value="ECO:0007669"/>
    <property type="project" value="TreeGrafter"/>
</dbReference>
<dbReference type="InterPro" id="IPR042177">
    <property type="entry name" value="Cell/Rod_1"/>
</dbReference>
<evidence type="ECO:0000313" key="9">
    <source>
        <dbReference type="Proteomes" id="UP000449209"/>
    </source>
</evidence>
<dbReference type="InterPro" id="IPR055342">
    <property type="entry name" value="MreC_beta-barrel_core"/>
</dbReference>
<keyword evidence="6" id="KW-0175">Coiled coil</keyword>
<dbReference type="Gene3D" id="2.40.10.340">
    <property type="entry name" value="Rod shape-determining protein MreC, domain 1"/>
    <property type="match status" value="1"/>
</dbReference>
<comment type="function">
    <text evidence="5">Involved in formation and maintenance of cell shape.</text>
</comment>
<accession>A0A6N9I4S4</accession>
<dbReference type="NCBIfam" id="TIGR00219">
    <property type="entry name" value="mreC"/>
    <property type="match status" value="1"/>
</dbReference>
<feature type="coiled-coil region" evidence="6">
    <location>
        <begin position="79"/>
        <end position="116"/>
    </location>
</feature>
<evidence type="ECO:0000256" key="1">
    <source>
        <dbReference type="ARBA" id="ARBA00009369"/>
    </source>
</evidence>
<evidence type="ECO:0000259" key="7">
    <source>
        <dbReference type="Pfam" id="PF04085"/>
    </source>
</evidence>
<dbReference type="PANTHER" id="PTHR34138:SF1">
    <property type="entry name" value="CELL SHAPE-DETERMINING PROTEIN MREC"/>
    <property type="match status" value="1"/>
</dbReference>
<dbReference type="GO" id="GO:0008360">
    <property type="term" value="P:regulation of cell shape"/>
    <property type="evidence" value="ECO:0007669"/>
    <property type="project" value="UniProtKB-KW"/>
</dbReference>
<name>A0A6N9I4S4_9LACO</name>
<dbReference type="PANTHER" id="PTHR34138">
    <property type="entry name" value="CELL SHAPE-DETERMINING PROTEIN MREC"/>
    <property type="match status" value="1"/>
</dbReference>
<reference evidence="8 9" key="1">
    <citation type="journal article" date="2019" name="Appl. Environ. Microbiol.">
        <title>Genetic determinants of hydroxycinnamic acid metabolism in heterofermentative lactobacilli.</title>
        <authorList>
            <person name="Gaur G."/>
            <person name="Oh J.H."/>
            <person name="Filannino P."/>
            <person name="Gobbetti M."/>
            <person name="van Pijkeren J.P."/>
            <person name="Ganzle M.G."/>
        </authorList>
    </citation>
    <scope>NUCLEOTIDE SEQUENCE [LARGE SCALE GENOMIC DNA]</scope>
    <source>
        <strain evidence="8 9">C5</strain>
    </source>
</reference>
<evidence type="ECO:0000256" key="2">
    <source>
        <dbReference type="ARBA" id="ARBA00013855"/>
    </source>
</evidence>
<organism evidence="8 9">
    <name type="scientific">Furfurilactobacillus milii</name>
    <dbReference type="NCBI Taxonomy" id="2888272"/>
    <lineage>
        <taxon>Bacteria</taxon>
        <taxon>Bacillati</taxon>
        <taxon>Bacillota</taxon>
        <taxon>Bacilli</taxon>
        <taxon>Lactobacillales</taxon>
        <taxon>Lactobacillaceae</taxon>
        <taxon>Furfurilactobacillus</taxon>
    </lineage>
</organism>
<comment type="similarity">
    <text evidence="1 5">Belongs to the MreC family.</text>
</comment>
<dbReference type="InterPro" id="IPR007221">
    <property type="entry name" value="MreC"/>
</dbReference>
<comment type="caution">
    <text evidence="8">The sequence shown here is derived from an EMBL/GenBank/DDBJ whole genome shotgun (WGS) entry which is preliminary data.</text>
</comment>
<evidence type="ECO:0000256" key="6">
    <source>
        <dbReference type="SAM" id="Coils"/>
    </source>
</evidence>
<evidence type="ECO:0000256" key="4">
    <source>
        <dbReference type="ARBA" id="ARBA00032089"/>
    </source>
</evidence>
<feature type="domain" description="Rod shape-determining protein MreC beta-barrel core" evidence="7">
    <location>
        <begin position="126"/>
        <end position="279"/>
    </location>
</feature>
<keyword evidence="3 5" id="KW-0133">Cell shape</keyword>
<gene>
    <name evidence="8" type="primary">mreC</name>
    <name evidence="8" type="ORF">GB993_10705</name>
</gene>
<evidence type="ECO:0000256" key="5">
    <source>
        <dbReference type="PIRNR" id="PIRNR038471"/>
    </source>
</evidence>
<dbReference type="Proteomes" id="UP000449209">
    <property type="component" value="Unassembled WGS sequence"/>
</dbReference>